<evidence type="ECO:0000256" key="2">
    <source>
        <dbReference type="ARBA" id="ARBA00022478"/>
    </source>
</evidence>
<dbReference type="InterPro" id="IPR036603">
    <property type="entry name" value="RBP11-like"/>
</dbReference>
<protein>
    <recommendedName>
        <fullName evidence="6">DNA-directed RNA polymerase RBP11-like dimerisation domain-containing protein</fullName>
    </recommendedName>
</protein>
<dbReference type="EMBL" id="JBAWTH010000009">
    <property type="protein sequence ID" value="KAL2290409.1"/>
    <property type="molecule type" value="Genomic_DNA"/>
</dbReference>
<feature type="domain" description="DNA-directed RNA polymerase RBP11-like dimerisation" evidence="6">
    <location>
        <begin position="117"/>
        <end position="188"/>
    </location>
</feature>
<dbReference type="HAMAP" id="MF_00261">
    <property type="entry name" value="RNApol_arch_Rpo11"/>
    <property type="match status" value="1"/>
</dbReference>
<comment type="subcellular location">
    <subcellularLocation>
        <location evidence="1">Nucleus</location>
    </subcellularLocation>
</comment>
<comment type="caution">
    <text evidence="7">The sequence shown here is derived from an EMBL/GenBank/DDBJ whole genome shotgun (WGS) entry which is preliminary data.</text>
</comment>
<dbReference type="PANTHER" id="PTHR13946">
    <property type="entry name" value="DNA-DIRECTED RNA POLYMERASE I,II,III"/>
    <property type="match status" value="1"/>
</dbReference>
<dbReference type="InterPro" id="IPR009025">
    <property type="entry name" value="RBP11-like_dimer"/>
</dbReference>
<reference evidence="7 8" key="1">
    <citation type="submission" date="2024-03" db="EMBL/GenBank/DDBJ databases">
        <title>A high-quality draft genome sequence of Diaporthe vaccinii, a causative agent of upright dieback and viscid rot disease in cranberry plants.</title>
        <authorList>
            <person name="Sarrasin M."/>
            <person name="Lang B.F."/>
            <person name="Burger G."/>
        </authorList>
    </citation>
    <scope>NUCLEOTIDE SEQUENCE [LARGE SCALE GENOMIC DNA]</scope>
    <source>
        <strain evidence="7 8">IS7</strain>
    </source>
</reference>
<dbReference type="Gene3D" id="3.30.1360.10">
    <property type="entry name" value="RNA polymerase, RBP11-like subunit"/>
    <property type="match status" value="1"/>
</dbReference>
<evidence type="ECO:0000256" key="3">
    <source>
        <dbReference type="ARBA" id="ARBA00023163"/>
    </source>
</evidence>
<dbReference type="SUPFAM" id="SSF55257">
    <property type="entry name" value="RBP11-like subunits of RNA polymerase"/>
    <property type="match status" value="1"/>
</dbReference>
<organism evidence="7 8">
    <name type="scientific">Diaporthe vaccinii</name>
    <dbReference type="NCBI Taxonomy" id="105482"/>
    <lineage>
        <taxon>Eukaryota</taxon>
        <taxon>Fungi</taxon>
        <taxon>Dikarya</taxon>
        <taxon>Ascomycota</taxon>
        <taxon>Pezizomycotina</taxon>
        <taxon>Sordariomycetes</taxon>
        <taxon>Sordariomycetidae</taxon>
        <taxon>Diaporthales</taxon>
        <taxon>Diaporthaceae</taxon>
        <taxon>Diaporthe</taxon>
        <taxon>Diaporthe eres species complex</taxon>
    </lineage>
</organism>
<name>A0ABR4F6Y6_9PEZI</name>
<evidence type="ECO:0000256" key="4">
    <source>
        <dbReference type="ARBA" id="ARBA00023242"/>
    </source>
</evidence>
<keyword evidence="3" id="KW-0804">Transcription</keyword>
<dbReference type="InterPro" id="IPR037685">
    <property type="entry name" value="RBP11"/>
</dbReference>
<dbReference type="InterPro" id="IPR022905">
    <property type="entry name" value="Rpo11-like"/>
</dbReference>
<keyword evidence="4" id="KW-0539">Nucleus</keyword>
<evidence type="ECO:0000256" key="5">
    <source>
        <dbReference type="ARBA" id="ARBA00025751"/>
    </source>
</evidence>
<proteinExistence type="inferred from homology"/>
<accession>A0ABR4F6Y6</accession>
<dbReference type="CDD" id="cd06926">
    <property type="entry name" value="RNAP_II_RPB11"/>
    <property type="match status" value="1"/>
</dbReference>
<dbReference type="Pfam" id="PF13656">
    <property type="entry name" value="RNA_pol_L_2"/>
    <property type="match status" value="1"/>
</dbReference>
<dbReference type="PROSITE" id="PS01154">
    <property type="entry name" value="RNA_POL_L_13KD"/>
    <property type="match status" value="1"/>
</dbReference>
<evidence type="ECO:0000256" key="1">
    <source>
        <dbReference type="ARBA" id="ARBA00004123"/>
    </source>
</evidence>
<keyword evidence="2" id="KW-0240">DNA-directed RNA polymerase</keyword>
<keyword evidence="8" id="KW-1185">Reference proteome</keyword>
<sequence length="219" mass="24152">MDGLEVPGAFFSPTTHAHIHNHLVTASVFGPLSRSLVKTKLNTCIIDLASNVPSRDGKKPQTRQCPRGVLFSSSACASQVRDEPNLTDDATRFELFLLQDGEKKITETPFPRMSNCSDFTLKKEDHTLGNLVSEHLKKHPNVLMAGYKIPHPNVPELFIRVQTDGQITPKEAMVEVCKNLIAHFAQLGREFTREYELRRMAAAGPSTNGGADGMNGHGF</sequence>
<dbReference type="Proteomes" id="UP001600888">
    <property type="component" value="Unassembled WGS sequence"/>
</dbReference>
<evidence type="ECO:0000313" key="7">
    <source>
        <dbReference type="EMBL" id="KAL2290409.1"/>
    </source>
</evidence>
<gene>
    <name evidence="7" type="ORF">FJTKL_15522</name>
</gene>
<evidence type="ECO:0000313" key="8">
    <source>
        <dbReference type="Proteomes" id="UP001600888"/>
    </source>
</evidence>
<dbReference type="InterPro" id="IPR008193">
    <property type="entry name" value="RNA_pol_Rpb11_13-16kDa_CS"/>
</dbReference>
<comment type="similarity">
    <text evidence="5">Belongs to the archaeal Rpo11/eukaryotic RPB11/RPC19 RNA polymerase subunit family.</text>
</comment>
<evidence type="ECO:0000259" key="6">
    <source>
        <dbReference type="Pfam" id="PF13656"/>
    </source>
</evidence>
<dbReference type="PANTHER" id="PTHR13946:SF16">
    <property type="entry name" value="DNA-DIRECTED RNA POLYMERASE II SUBUNIT RPB11"/>
    <property type="match status" value="1"/>
</dbReference>